<organism evidence="1 2">
    <name type="scientific">Natronobacterium gregoryi (strain ATCC 43098 / DSM 3393 / CCM 3738 / CIP 104747 / IAM 13177 / JCM 8860 / NBRC 102187 / NCIMB 2189 / SP2)</name>
    <dbReference type="NCBI Taxonomy" id="797304"/>
    <lineage>
        <taxon>Archaea</taxon>
        <taxon>Methanobacteriati</taxon>
        <taxon>Methanobacteriota</taxon>
        <taxon>Stenosarchaea group</taxon>
        <taxon>Halobacteria</taxon>
        <taxon>Halobacteriales</taxon>
        <taxon>Natrialbaceae</taxon>
        <taxon>Natronobacterium</taxon>
    </lineage>
</organism>
<reference evidence="1 2" key="1">
    <citation type="journal article" date="2014" name="PLoS Genet.">
        <title>Phylogenetically driven sequencing of extremely halophilic archaea reveals strategies for static and dynamic osmo-response.</title>
        <authorList>
            <person name="Becker E.A."/>
            <person name="Seitzer P.M."/>
            <person name="Tritt A."/>
            <person name="Larsen D."/>
            <person name="Krusor M."/>
            <person name="Yao A.I."/>
            <person name="Wu D."/>
            <person name="Madern D."/>
            <person name="Eisen J.A."/>
            <person name="Darling A.E."/>
            <person name="Facciotti M.T."/>
        </authorList>
    </citation>
    <scope>NUCLEOTIDE SEQUENCE [LARGE SCALE GENOMIC DNA]</scope>
    <source>
        <strain evidence="1 2">SP2</strain>
    </source>
</reference>
<dbReference type="Proteomes" id="UP000011613">
    <property type="component" value="Unassembled WGS sequence"/>
</dbReference>
<comment type="caution">
    <text evidence="1">The sequence shown here is derived from an EMBL/GenBank/DDBJ whole genome shotgun (WGS) entry which is preliminary data.</text>
</comment>
<protein>
    <submittedName>
        <fullName evidence="1">Uncharacterized protein</fullName>
    </submittedName>
</protein>
<gene>
    <name evidence="1" type="ORF">C490_08361</name>
</gene>
<evidence type="ECO:0000313" key="1">
    <source>
        <dbReference type="EMBL" id="ELY68989.1"/>
    </source>
</evidence>
<evidence type="ECO:0000313" key="2">
    <source>
        <dbReference type="Proteomes" id="UP000011613"/>
    </source>
</evidence>
<accession>L9Y4J8</accession>
<sequence>MLVGSQFDDATVLDAAFALESAVSS</sequence>
<proteinExistence type="predicted"/>
<dbReference type="EMBL" id="AOIC01000065">
    <property type="protein sequence ID" value="ELY68989.1"/>
    <property type="molecule type" value="Genomic_DNA"/>
</dbReference>
<name>L9Y4J8_NATGS</name>
<dbReference type="AlphaFoldDB" id="L9Y4J8"/>